<comment type="subcellular location">
    <subcellularLocation>
        <location evidence="1">Nucleus</location>
    </subcellularLocation>
</comment>
<reference evidence="7" key="1">
    <citation type="submission" date="2021-02" db="EMBL/GenBank/DDBJ databases">
        <authorList>
            <person name="Dougan E. K."/>
            <person name="Rhodes N."/>
            <person name="Thang M."/>
            <person name="Chan C."/>
        </authorList>
    </citation>
    <scope>NUCLEOTIDE SEQUENCE</scope>
</reference>
<organism evidence="7 8">
    <name type="scientific">Symbiodinium necroappetens</name>
    <dbReference type="NCBI Taxonomy" id="1628268"/>
    <lineage>
        <taxon>Eukaryota</taxon>
        <taxon>Sar</taxon>
        <taxon>Alveolata</taxon>
        <taxon>Dinophyceae</taxon>
        <taxon>Suessiales</taxon>
        <taxon>Symbiodiniaceae</taxon>
        <taxon>Symbiodinium</taxon>
    </lineage>
</organism>
<sequence length="853" mass="93059">LANALSAALPHTTQHIITWCLLADDSVLAELVSVTPKHLTRLGLDLNSFSCRDAHAVARVIARVTGLRELRLLFHGRSFAWLGTGTEDTGTEELASALPAGLQKLHLMLESSCLGATALCKALPASLQQLALDLQVTAHTASSTLAQALAAALHGLTVLQLRLADFNMNLSDLRSIATALPSSLSDLRLDLCCRDVGDDGASTLATNLPKGLERLTLCLRDWRFTAVGMRVLAAAVPRSVRQIDVSGSSLTLLEQLEVGEGQVRTFHQSEETESEISTIAGMLPLGQCLHQESTQLQPNEEQRELIEIILGIKASRPLLVSGRRGRGKSATLGMAAAVLLQRTGGRILVTSPSSDASSQLFWAARCFLGDCEKGHGRALFYGKKGSLEFIVPERLAELSRTELKESFLIIDEAAGFPVNFTAHLLQQAGRVLLATTLDGYEGSGNGFLVRALPQLRAARAGLQTRELRTSWRWARGCPLEVLSRAALLLDAVPAAVSPAAAETIARSAVLEAVDRGAIVKDDDRLKEIYGLLRVGHYKTKPSDLETFLDAKGVVWLALRYKNNYYGITISGTEEPVLEEKAQQLRLARCQVAANLTAQTLTRDAGILEASTLRFVRVMRWCLHPNLRGYGLGERLLVESLNRLKSLSVDAVAAHFGATSWLIKLWLRQGARVVHVSHGCDPSSGQHSVSVLIPLTERGRRLCEILEGKLQEELPELLSGPLADLAGDALRELLKAIECPKASFQDQLDSWSFAFGARSLSNCKIALRRVVLQSLQVLTESEDEFSFQDRKSNVKHGKLFLDLLQGRPILSEMQLRQALRHLPMIRDLHPCNQNYGASAGVMAQHYPLYCALHS</sequence>
<dbReference type="GO" id="GO:1990883">
    <property type="term" value="F:18S rRNA cytidine N-acetyltransferase activity"/>
    <property type="evidence" value="ECO:0007669"/>
    <property type="project" value="TreeGrafter"/>
</dbReference>
<evidence type="ECO:0000256" key="5">
    <source>
        <dbReference type="ARBA" id="ARBA00023315"/>
    </source>
</evidence>
<dbReference type="PANTHER" id="PTHR10925:SF5">
    <property type="entry name" value="RNA CYTIDINE ACETYLTRANSFERASE"/>
    <property type="match status" value="1"/>
</dbReference>
<evidence type="ECO:0000259" key="6">
    <source>
        <dbReference type="Pfam" id="PF05127"/>
    </source>
</evidence>
<dbReference type="GO" id="GO:0000049">
    <property type="term" value="F:tRNA binding"/>
    <property type="evidence" value="ECO:0007669"/>
    <property type="project" value="TreeGrafter"/>
</dbReference>
<dbReference type="InterPro" id="IPR038321">
    <property type="entry name" value="TmcA_C_sf"/>
</dbReference>
<evidence type="ECO:0000256" key="1">
    <source>
        <dbReference type="ARBA" id="ARBA00004123"/>
    </source>
</evidence>
<keyword evidence="8" id="KW-1185">Reference proteome</keyword>
<keyword evidence="5" id="KW-0012">Acyltransferase</keyword>
<feature type="non-terminal residue" evidence="7">
    <location>
        <position position="1"/>
    </location>
</feature>
<dbReference type="InterPro" id="IPR027417">
    <property type="entry name" value="P-loop_NTPase"/>
</dbReference>
<dbReference type="OrthoDB" id="447418at2759"/>
<dbReference type="Pfam" id="PF05127">
    <property type="entry name" value="NAT10_TcmA_helicase"/>
    <property type="match status" value="1"/>
</dbReference>
<name>A0A812RH29_9DINO</name>
<dbReference type="GO" id="GO:0005634">
    <property type="term" value="C:nucleus"/>
    <property type="evidence" value="ECO:0007669"/>
    <property type="project" value="UniProtKB-SubCell"/>
</dbReference>
<dbReference type="GO" id="GO:1904812">
    <property type="term" value="P:rRNA acetylation involved in maturation of SSU-rRNA"/>
    <property type="evidence" value="ECO:0007669"/>
    <property type="project" value="TreeGrafter"/>
</dbReference>
<dbReference type="SUPFAM" id="SSF52540">
    <property type="entry name" value="P-loop containing nucleoside triphosphate hydrolases"/>
    <property type="match status" value="1"/>
</dbReference>
<dbReference type="PANTHER" id="PTHR10925">
    <property type="entry name" value="N-ACETYLTRANSFERASE 10"/>
    <property type="match status" value="1"/>
</dbReference>
<gene>
    <name evidence="7" type="primary">tmcA</name>
    <name evidence="7" type="ORF">SNEC2469_LOCUS12071</name>
</gene>
<feature type="domain" description="TcmA/NAT10 helicase" evidence="6">
    <location>
        <begin position="320"/>
        <end position="490"/>
    </location>
</feature>
<dbReference type="EMBL" id="CAJNJA010019119">
    <property type="protein sequence ID" value="CAE7439062.1"/>
    <property type="molecule type" value="Genomic_DNA"/>
</dbReference>
<evidence type="ECO:0000256" key="4">
    <source>
        <dbReference type="ARBA" id="ARBA00022840"/>
    </source>
</evidence>
<accession>A0A812RH29</accession>
<keyword evidence="4" id="KW-0067">ATP-binding</keyword>
<dbReference type="Gene3D" id="1.20.120.890">
    <property type="entry name" value="tRNA(Met) cytidine acetyltransferase, tail domain"/>
    <property type="match status" value="1"/>
</dbReference>
<dbReference type="InterPro" id="IPR032675">
    <property type="entry name" value="LRR_dom_sf"/>
</dbReference>
<dbReference type="InterPro" id="IPR032672">
    <property type="entry name" value="TmcA/NAT10/Kre33"/>
</dbReference>
<dbReference type="GO" id="GO:0005524">
    <property type="term" value="F:ATP binding"/>
    <property type="evidence" value="ECO:0007669"/>
    <property type="project" value="UniProtKB-KW"/>
</dbReference>
<keyword evidence="2" id="KW-0808">Transferase</keyword>
<evidence type="ECO:0000313" key="8">
    <source>
        <dbReference type="Proteomes" id="UP000601435"/>
    </source>
</evidence>
<evidence type="ECO:0000313" key="7">
    <source>
        <dbReference type="EMBL" id="CAE7439062.1"/>
    </source>
</evidence>
<keyword evidence="3" id="KW-0547">Nucleotide-binding</keyword>
<dbReference type="Gene3D" id="3.40.630.30">
    <property type="match status" value="1"/>
</dbReference>
<proteinExistence type="predicted"/>
<protein>
    <submittedName>
        <fullName evidence="7">TmcA protein</fullName>
    </submittedName>
</protein>
<dbReference type="SUPFAM" id="SSF52047">
    <property type="entry name" value="RNI-like"/>
    <property type="match status" value="1"/>
</dbReference>
<evidence type="ECO:0000256" key="3">
    <source>
        <dbReference type="ARBA" id="ARBA00022741"/>
    </source>
</evidence>
<dbReference type="SUPFAM" id="SSF55729">
    <property type="entry name" value="Acyl-CoA N-acyltransferases (Nat)"/>
    <property type="match status" value="1"/>
</dbReference>
<comment type="caution">
    <text evidence="7">The sequence shown here is derived from an EMBL/GenBank/DDBJ whole genome shotgun (WGS) entry which is preliminary data.</text>
</comment>
<dbReference type="Proteomes" id="UP000601435">
    <property type="component" value="Unassembled WGS sequence"/>
</dbReference>
<dbReference type="Gene3D" id="3.40.50.300">
    <property type="entry name" value="P-loop containing nucleotide triphosphate hydrolases"/>
    <property type="match status" value="1"/>
</dbReference>
<dbReference type="InterPro" id="IPR007807">
    <property type="entry name" value="TcmA/NAT10_helicase"/>
</dbReference>
<dbReference type="AlphaFoldDB" id="A0A812RH29"/>
<dbReference type="Gene3D" id="3.80.10.10">
    <property type="entry name" value="Ribonuclease Inhibitor"/>
    <property type="match status" value="2"/>
</dbReference>
<dbReference type="InterPro" id="IPR016181">
    <property type="entry name" value="Acyl_CoA_acyltransferase"/>
</dbReference>
<evidence type="ECO:0000256" key="2">
    <source>
        <dbReference type="ARBA" id="ARBA00022679"/>
    </source>
</evidence>